<reference evidence="2" key="1">
    <citation type="submission" date="2022-08" db="EMBL/GenBank/DDBJ databases">
        <title>Novel sulphate-reducing endosymbionts in the free-living metamonad Anaeramoeba.</title>
        <authorList>
            <person name="Jerlstrom-Hultqvist J."/>
            <person name="Cepicka I."/>
            <person name="Gallot-Lavallee L."/>
            <person name="Salas-Leiva D."/>
            <person name="Curtis B.A."/>
            <person name="Zahonova K."/>
            <person name="Pipaliya S."/>
            <person name="Dacks J."/>
            <person name="Roger A.J."/>
        </authorList>
    </citation>
    <scope>NUCLEOTIDE SEQUENCE</scope>
    <source>
        <strain evidence="2">Busselton2</strain>
    </source>
</reference>
<sequence>MNLKLPYEPVIDPELEEMFPPEIALTLFDLNNSEINLRKLIPDTGSIDEFKSSQENIIKKLTNKEQGKGAFVTNTNTSRYNLQNLNLDNSFLENTNLLGSNVNLNLNNSLSDLYQRLDQVQSLTGIQERASGNFLLDQKVDDQSNKQNKDSKKEAISTPLPKRMAFIPLPDGDQKKKIHPGLPVEPTKVGENKIYLQFNNPPKMKIFLSNTKDNKSFFQNKDKNEIKTAKSKNVPSVNPNGNFLLHCKQSGVQQVIQREASYKLIQKTIQNQTCLNIRKKVEEKENYDDDDDDENDDDDDDDDDANNNNNNNDSEEEEYIDEEEGEEDIQQLLEENVNKDQLIGTDTIKHSRTRKRSNYEQQTVRKNSVVIESGKEVFKLLTGLLWVIGGGAAQKVFLPFTKKFVNVVGEIFGANEKEIKGLCTHLKYSLSNARRTFTEFITEILVGVLSLNYNKDPPNIALTLKFLISKISHNEHKSSNSNPNENDKSDDIHVKLEKAYEQIFTEEVLMYWFEKRFFERLGVLFNRKDREKFFKKHLYFIGKSKFILSCVVASEELVFGSTVTKKYSEFVDLEFNNNAINVYQHNRGKKLDLVKNIINKYKLNNGNYWNIIAEDYTRQMKFKPDNVFEFFPFKNVINHPLMKKITTKGDFENHKKKKIYLHDSDHKIKVNRTWLLKKHAY</sequence>
<gene>
    <name evidence="2" type="ORF">M0812_19907</name>
</gene>
<feature type="compositionally biased region" description="Acidic residues" evidence="1">
    <location>
        <begin position="285"/>
        <end position="305"/>
    </location>
</feature>
<evidence type="ECO:0000256" key="1">
    <source>
        <dbReference type="SAM" id="MobiDB-lite"/>
    </source>
</evidence>
<proteinExistence type="predicted"/>
<organism evidence="2 3">
    <name type="scientific">Anaeramoeba flamelloides</name>
    <dbReference type="NCBI Taxonomy" id="1746091"/>
    <lineage>
        <taxon>Eukaryota</taxon>
        <taxon>Metamonada</taxon>
        <taxon>Anaeramoebidae</taxon>
        <taxon>Anaeramoeba</taxon>
    </lineage>
</organism>
<feature type="region of interest" description="Disordered" evidence="1">
    <location>
        <begin position="137"/>
        <end position="157"/>
    </location>
</feature>
<dbReference type="Proteomes" id="UP001146793">
    <property type="component" value="Unassembled WGS sequence"/>
</dbReference>
<evidence type="ECO:0000313" key="3">
    <source>
        <dbReference type="Proteomes" id="UP001146793"/>
    </source>
</evidence>
<protein>
    <submittedName>
        <fullName evidence="2">Uncharacterized protein</fullName>
    </submittedName>
</protein>
<name>A0AAV7Z033_9EUKA</name>
<comment type="caution">
    <text evidence="2">The sequence shown here is derived from an EMBL/GenBank/DDBJ whole genome shotgun (WGS) entry which is preliminary data.</text>
</comment>
<evidence type="ECO:0000313" key="2">
    <source>
        <dbReference type="EMBL" id="KAJ3434420.1"/>
    </source>
</evidence>
<dbReference type="AlphaFoldDB" id="A0AAV7Z033"/>
<feature type="compositionally biased region" description="Acidic residues" evidence="1">
    <location>
        <begin position="313"/>
        <end position="327"/>
    </location>
</feature>
<accession>A0AAV7Z033</accession>
<feature type="region of interest" description="Disordered" evidence="1">
    <location>
        <begin position="284"/>
        <end position="327"/>
    </location>
</feature>
<dbReference type="EMBL" id="JANTQA010000044">
    <property type="protein sequence ID" value="KAJ3434420.1"/>
    <property type="molecule type" value="Genomic_DNA"/>
</dbReference>
<feature type="compositionally biased region" description="Basic and acidic residues" evidence="1">
    <location>
        <begin position="138"/>
        <end position="155"/>
    </location>
</feature>